<feature type="compositionally biased region" description="Basic and acidic residues" evidence="1">
    <location>
        <begin position="137"/>
        <end position="146"/>
    </location>
</feature>
<feature type="region of interest" description="Disordered" evidence="1">
    <location>
        <begin position="125"/>
        <end position="147"/>
    </location>
</feature>
<dbReference type="AlphaFoldDB" id="A0A6L2JUW2"/>
<accession>A0A6L2JUW2</accession>
<organism evidence="2">
    <name type="scientific">Tanacetum cinerariifolium</name>
    <name type="common">Dalmatian daisy</name>
    <name type="synonym">Chrysanthemum cinerariifolium</name>
    <dbReference type="NCBI Taxonomy" id="118510"/>
    <lineage>
        <taxon>Eukaryota</taxon>
        <taxon>Viridiplantae</taxon>
        <taxon>Streptophyta</taxon>
        <taxon>Embryophyta</taxon>
        <taxon>Tracheophyta</taxon>
        <taxon>Spermatophyta</taxon>
        <taxon>Magnoliopsida</taxon>
        <taxon>eudicotyledons</taxon>
        <taxon>Gunneridae</taxon>
        <taxon>Pentapetalae</taxon>
        <taxon>asterids</taxon>
        <taxon>campanulids</taxon>
        <taxon>Asterales</taxon>
        <taxon>Asteraceae</taxon>
        <taxon>Asteroideae</taxon>
        <taxon>Anthemideae</taxon>
        <taxon>Anthemidinae</taxon>
        <taxon>Tanacetum</taxon>
    </lineage>
</organism>
<reference evidence="2" key="1">
    <citation type="journal article" date="2019" name="Sci. Rep.">
        <title>Draft genome of Tanacetum cinerariifolium, the natural source of mosquito coil.</title>
        <authorList>
            <person name="Yamashiro T."/>
            <person name="Shiraishi A."/>
            <person name="Satake H."/>
            <person name="Nakayama K."/>
        </authorList>
    </citation>
    <scope>NUCLEOTIDE SEQUENCE</scope>
</reference>
<name>A0A6L2JUW2_TANCI</name>
<sequence length="241" mass="26434">MLVTQGEGSRTPIKPHHTPSPKPQQSPHTAPSSQSQPTTSTETIPTTTPTEIPILRQYSKRATQIAQSKAFRTAADEPASLLRDDSQGEAFLTDLEISNLKARIRLLEDKDKGTAELSRDDALIKGRSLETEEEESVEKSTERGSNDNEELVNVLTYMDAAIILTSGFQAVSVPPVTEIPNVCVPTSSGLVPTASPIFTTTSVVTPYSRRKGKEKMVESDTPKKKNLQEQIDVQMAREMEE</sequence>
<feature type="compositionally biased region" description="Basic and acidic residues" evidence="1">
    <location>
        <begin position="214"/>
        <end position="227"/>
    </location>
</feature>
<feature type="compositionally biased region" description="Low complexity" evidence="1">
    <location>
        <begin position="25"/>
        <end position="53"/>
    </location>
</feature>
<feature type="region of interest" description="Disordered" evidence="1">
    <location>
        <begin position="1"/>
        <end position="56"/>
    </location>
</feature>
<dbReference type="EMBL" id="BKCJ010001312">
    <property type="protein sequence ID" value="GEU40519.1"/>
    <property type="molecule type" value="Genomic_DNA"/>
</dbReference>
<feature type="region of interest" description="Disordered" evidence="1">
    <location>
        <begin position="208"/>
        <end position="230"/>
    </location>
</feature>
<evidence type="ECO:0000313" key="2">
    <source>
        <dbReference type="EMBL" id="GEU40519.1"/>
    </source>
</evidence>
<proteinExistence type="predicted"/>
<evidence type="ECO:0000256" key="1">
    <source>
        <dbReference type="SAM" id="MobiDB-lite"/>
    </source>
</evidence>
<protein>
    <submittedName>
        <fullName evidence="2">Uncharacterized protein</fullName>
    </submittedName>
</protein>
<comment type="caution">
    <text evidence="2">The sequence shown here is derived from an EMBL/GenBank/DDBJ whole genome shotgun (WGS) entry which is preliminary data.</text>
</comment>
<gene>
    <name evidence="2" type="ORF">Tci_012497</name>
</gene>